<dbReference type="GO" id="GO:0102559">
    <property type="term" value="F:peptide chain release factor N(5)-glutamine methyltransferase activity"/>
    <property type="evidence" value="ECO:0007669"/>
    <property type="project" value="UniProtKB-EC"/>
</dbReference>
<sequence length="291" mass="32660">MRRPVPALEKQWTVLDLIRWGSDYFREKDIDSPRLTVELMLCSVLECSRVQLYTDFERPLGKDELAALKAMIQRRVRHEPLQYIVGKADFYGLLFTVAPDVLIPRPETEFLVQRAIRILADTDGARCLDIGTGSGCIPVAIAVHAKTSHWLAVDVSPGAVRIARENAREHGMEDRVDVEVMDVLDAWPEGRFHLVTMNPPYIPVSEIPTLQEEVRDYEPHIALTDDADGLTFFRRCIDMMKRTLEPGGHMLVEVMAGQADIVADLAREAGMTVEVIDDLAGIPRIVSGTMV</sequence>
<dbReference type="InterPro" id="IPR029063">
    <property type="entry name" value="SAM-dependent_MTases_sf"/>
</dbReference>
<comment type="similarity">
    <text evidence="5">Belongs to the protein N5-glutamine methyltransferase family. PrmC subfamily.</text>
</comment>
<evidence type="ECO:0000256" key="1">
    <source>
        <dbReference type="ARBA" id="ARBA00022603"/>
    </source>
</evidence>
<dbReference type="PANTHER" id="PTHR18895:SF74">
    <property type="entry name" value="MTRF1L RELEASE FACTOR GLUTAMINE METHYLTRANSFERASE"/>
    <property type="match status" value="1"/>
</dbReference>
<dbReference type="Gene3D" id="3.40.50.150">
    <property type="entry name" value="Vaccinia Virus protein VP39"/>
    <property type="match status" value="1"/>
</dbReference>
<dbReference type="CDD" id="cd02440">
    <property type="entry name" value="AdoMet_MTases"/>
    <property type="match status" value="1"/>
</dbReference>
<dbReference type="Proteomes" id="UP000184233">
    <property type="component" value="Unassembled WGS sequence"/>
</dbReference>
<evidence type="ECO:0000259" key="7">
    <source>
        <dbReference type="Pfam" id="PF17827"/>
    </source>
</evidence>
<dbReference type="Pfam" id="PF17827">
    <property type="entry name" value="PrmC_N"/>
    <property type="match status" value="1"/>
</dbReference>
<evidence type="ECO:0000259" key="6">
    <source>
        <dbReference type="Pfam" id="PF05175"/>
    </source>
</evidence>
<comment type="caution">
    <text evidence="5">Lacks conserved residue(s) required for the propagation of feature annotation.</text>
</comment>
<dbReference type="NCBIfam" id="TIGR03534">
    <property type="entry name" value="RF_mod_PrmC"/>
    <property type="match status" value="1"/>
</dbReference>
<organism evidence="8 9">
    <name type="scientific">Candidatus Kapaibacterium thiocyanatum</name>
    <dbReference type="NCBI Taxonomy" id="1895771"/>
    <lineage>
        <taxon>Bacteria</taxon>
        <taxon>Pseudomonadati</taxon>
        <taxon>Candidatus Kapaibacteriota</taxon>
        <taxon>Candidatus Kapaibacteriia</taxon>
        <taxon>Candidatus Kapaibacteriales</taxon>
        <taxon>Candidatus Kapaibacteriaceae</taxon>
        <taxon>Candidatus Kapaibacterium</taxon>
    </lineage>
</organism>
<feature type="binding site" evidence="5">
    <location>
        <begin position="131"/>
        <end position="135"/>
    </location>
    <ligand>
        <name>S-adenosyl-L-methionine</name>
        <dbReference type="ChEBI" id="CHEBI:59789"/>
    </ligand>
</feature>
<dbReference type="InterPro" id="IPR019874">
    <property type="entry name" value="RF_methyltr_PrmC"/>
</dbReference>
<dbReference type="InterPro" id="IPR007848">
    <property type="entry name" value="Small_mtfrase_dom"/>
</dbReference>
<dbReference type="AlphaFoldDB" id="A0A1M3L297"/>
<feature type="domain" description="Release factor glutamine methyltransferase N-terminal" evidence="7">
    <location>
        <begin position="16"/>
        <end position="86"/>
    </location>
</feature>
<feature type="binding site" evidence="5">
    <location>
        <position position="154"/>
    </location>
    <ligand>
        <name>S-adenosyl-L-methionine</name>
        <dbReference type="ChEBI" id="CHEBI:59789"/>
    </ligand>
</feature>
<evidence type="ECO:0000256" key="5">
    <source>
        <dbReference type="HAMAP-Rule" id="MF_02126"/>
    </source>
</evidence>
<feature type="domain" description="Methyltransferase small" evidence="6">
    <location>
        <begin position="119"/>
        <end position="201"/>
    </location>
</feature>
<accession>A0A1M3L297</accession>
<dbReference type="InterPro" id="IPR050320">
    <property type="entry name" value="N5-glutamine_MTase"/>
</dbReference>
<dbReference type="GO" id="GO:0032259">
    <property type="term" value="P:methylation"/>
    <property type="evidence" value="ECO:0007669"/>
    <property type="project" value="UniProtKB-KW"/>
</dbReference>
<dbReference type="NCBIfam" id="TIGR00536">
    <property type="entry name" value="hemK_fam"/>
    <property type="match status" value="1"/>
</dbReference>
<dbReference type="InterPro" id="IPR004556">
    <property type="entry name" value="HemK-like"/>
</dbReference>
<dbReference type="PANTHER" id="PTHR18895">
    <property type="entry name" value="HEMK METHYLTRANSFERASE"/>
    <property type="match status" value="1"/>
</dbReference>
<dbReference type="Pfam" id="PF05175">
    <property type="entry name" value="MTS"/>
    <property type="match status" value="1"/>
</dbReference>
<dbReference type="STRING" id="1895771.BGO89_02660"/>
<dbReference type="EC" id="2.1.1.297" evidence="5"/>
<dbReference type="SUPFAM" id="SSF53335">
    <property type="entry name" value="S-adenosyl-L-methionine-dependent methyltransferases"/>
    <property type="match status" value="1"/>
</dbReference>
<evidence type="ECO:0000313" key="8">
    <source>
        <dbReference type="EMBL" id="OJX59338.1"/>
    </source>
</evidence>
<dbReference type="EMBL" id="MKVH01000013">
    <property type="protein sequence ID" value="OJX59338.1"/>
    <property type="molecule type" value="Genomic_DNA"/>
</dbReference>
<evidence type="ECO:0000313" key="9">
    <source>
        <dbReference type="Proteomes" id="UP000184233"/>
    </source>
</evidence>
<evidence type="ECO:0000256" key="2">
    <source>
        <dbReference type="ARBA" id="ARBA00022679"/>
    </source>
</evidence>
<protein>
    <recommendedName>
        <fullName evidence="5">Release factor glutamine methyltransferase</fullName>
        <shortName evidence="5">RF MTase</shortName>
        <ecNumber evidence="5">2.1.1.297</ecNumber>
    </recommendedName>
    <alternativeName>
        <fullName evidence="5">N5-glutamine methyltransferase PrmC</fullName>
    </alternativeName>
    <alternativeName>
        <fullName evidence="5">Protein-(glutamine-N5) MTase PrmC</fullName>
    </alternativeName>
    <alternativeName>
        <fullName evidence="5">Protein-glutamine N-methyltransferase PrmC</fullName>
    </alternativeName>
</protein>
<evidence type="ECO:0000256" key="3">
    <source>
        <dbReference type="ARBA" id="ARBA00022691"/>
    </source>
</evidence>
<name>A0A1M3L297_9BACT</name>
<keyword evidence="3 5" id="KW-0949">S-adenosyl-L-methionine</keyword>
<feature type="binding site" evidence="5">
    <location>
        <position position="198"/>
    </location>
    <ligand>
        <name>S-adenosyl-L-methionine</name>
        <dbReference type="ChEBI" id="CHEBI:59789"/>
    </ligand>
</feature>
<dbReference type="Gene3D" id="1.10.8.10">
    <property type="entry name" value="DNA helicase RuvA subunit, C-terminal domain"/>
    <property type="match status" value="1"/>
</dbReference>
<proteinExistence type="inferred from homology"/>
<keyword evidence="1 5" id="KW-0489">Methyltransferase</keyword>
<reference evidence="8 9" key="1">
    <citation type="submission" date="2016-09" db="EMBL/GenBank/DDBJ databases">
        <title>Genome-resolved meta-omics ties microbial dynamics to process performance in biotechnology for thiocyanate degradation.</title>
        <authorList>
            <person name="Kantor R.S."/>
            <person name="Huddy R.J."/>
            <person name="Iyer R."/>
            <person name="Thomas B.C."/>
            <person name="Brown C.T."/>
            <person name="Anantharaman K."/>
            <person name="Tringe S."/>
            <person name="Hettich R.L."/>
            <person name="Harrison S.T."/>
            <person name="Banfield J.F."/>
        </authorList>
    </citation>
    <scope>NUCLEOTIDE SEQUENCE [LARGE SCALE GENOMIC DNA]</scope>
    <source>
        <strain evidence="8">59-99</strain>
    </source>
</reference>
<dbReference type="HAMAP" id="MF_02126">
    <property type="entry name" value="RF_methyltr_PrmC"/>
    <property type="match status" value="1"/>
</dbReference>
<comment type="catalytic activity">
    <reaction evidence="4 5">
        <text>L-glutaminyl-[peptide chain release factor] + S-adenosyl-L-methionine = N(5)-methyl-L-glutaminyl-[peptide chain release factor] + S-adenosyl-L-homocysteine + H(+)</text>
        <dbReference type="Rhea" id="RHEA:42896"/>
        <dbReference type="Rhea" id="RHEA-COMP:10271"/>
        <dbReference type="Rhea" id="RHEA-COMP:10272"/>
        <dbReference type="ChEBI" id="CHEBI:15378"/>
        <dbReference type="ChEBI" id="CHEBI:30011"/>
        <dbReference type="ChEBI" id="CHEBI:57856"/>
        <dbReference type="ChEBI" id="CHEBI:59789"/>
        <dbReference type="ChEBI" id="CHEBI:61891"/>
        <dbReference type="EC" id="2.1.1.297"/>
    </reaction>
</comment>
<comment type="function">
    <text evidence="5">Methylates the class 1 translation termination release factors RF1/PrfA and RF2/PrfB on the glutamine residue of the universally conserved GGQ motif.</text>
</comment>
<feature type="binding site" evidence="5">
    <location>
        <begin position="198"/>
        <end position="201"/>
    </location>
    <ligand>
        <name>substrate</name>
    </ligand>
</feature>
<comment type="caution">
    <text evidence="8">The sequence shown here is derived from an EMBL/GenBank/DDBJ whole genome shotgun (WGS) entry which is preliminary data.</text>
</comment>
<gene>
    <name evidence="5" type="primary">prmC</name>
    <name evidence="8" type="ORF">BGO89_02660</name>
</gene>
<keyword evidence="2 5" id="KW-0808">Transferase</keyword>
<evidence type="ECO:0000256" key="4">
    <source>
        <dbReference type="ARBA" id="ARBA00048391"/>
    </source>
</evidence>
<dbReference type="InterPro" id="IPR040758">
    <property type="entry name" value="PrmC_N"/>
</dbReference>